<gene>
    <name evidence="1" type="ORF">AM506_01895</name>
</gene>
<evidence type="ECO:0000313" key="1">
    <source>
        <dbReference type="EMBL" id="KPL61404.1"/>
    </source>
</evidence>
<proteinExistence type="predicted"/>
<organism evidence="1 2">
    <name type="scientific">Rossellomorea vietnamensis</name>
    <dbReference type="NCBI Taxonomy" id="218284"/>
    <lineage>
        <taxon>Bacteria</taxon>
        <taxon>Bacillati</taxon>
        <taxon>Bacillota</taxon>
        <taxon>Bacilli</taxon>
        <taxon>Bacillales</taxon>
        <taxon>Bacillaceae</taxon>
        <taxon>Rossellomorea</taxon>
    </lineage>
</organism>
<sequence>MRKIVQFNHTTYENGTLYLHTDQSELLEGTTAAGQIIADSDRYAFVYLAENEEEYVYLYLEESIWPELKKALKEKAAVVAESEKYSLELDQFTEELDYLIDNIEGNGNYGDEMVIKVENVFLEK</sequence>
<accession>A0A0P6WKY7</accession>
<dbReference type="PATRIC" id="fig|218284.4.peg.399"/>
<dbReference type="AlphaFoldDB" id="A0A0P6WKY7"/>
<name>A0A0P6WKY7_9BACI</name>
<dbReference type="RefSeq" id="WP_060670233.1">
    <property type="nucleotide sequence ID" value="NZ_JBCNGU010000008.1"/>
</dbReference>
<dbReference type="InterPro" id="IPR020908">
    <property type="entry name" value="UPF0738"/>
</dbReference>
<dbReference type="Pfam" id="PF19785">
    <property type="entry name" value="UPF0738"/>
    <property type="match status" value="1"/>
</dbReference>
<dbReference type="OrthoDB" id="2966478at2"/>
<evidence type="ECO:0000313" key="2">
    <source>
        <dbReference type="Proteomes" id="UP000050398"/>
    </source>
</evidence>
<protein>
    <submittedName>
        <fullName evidence="1">Uncharacterized protein</fullName>
    </submittedName>
</protein>
<dbReference type="Proteomes" id="UP000050398">
    <property type="component" value="Unassembled WGS sequence"/>
</dbReference>
<dbReference type="EMBL" id="LIXZ01000001">
    <property type="protein sequence ID" value="KPL61404.1"/>
    <property type="molecule type" value="Genomic_DNA"/>
</dbReference>
<reference evidence="1 2" key="1">
    <citation type="submission" date="2015-08" db="EMBL/GenBank/DDBJ databases">
        <title>Draft Genome Sequence of Bacillus vietnamensis UCD-SED5.</title>
        <authorList>
            <person name="Lee R.D."/>
            <person name="Jospin G."/>
            <person name="Lang J.M."/>
            <person name="Coil D.A."/>
            <person name="Eisen J.A."/>
        </authorList>
    </citation>
    <scope>NUCLEOTIDE SEQUENCE [LARGE SCALE GENOMIC DNA]</scope>
    <source>
        <strain evidence="1 2">UCD-SED5</strain>
    </source>
</reference>
<dbReference type="eggNOG" id="ENOG5032YMN">
    <property type="taxonomic scope" value="Bacteria"/>
</dbReference>
<comment type="caution">
    <text evidence="1">The sequence shown here is derived from an EMBL/GenBank/DDBJ whole genome shotgun (WGS) entry which is preliminary data.</text>
</comment>